<dbReference type="PROSITE" id="PS00455">
    <property type="entry name" value="AMP_BINDING"/>
    <property type="match status" value="1"/>
</dbReference>
<dbReference type="GeneID" id="25735151"/>
<sequence length="549" mass="59638">MPICQALQACCGQAAVMEGSTVICTYRDLWDRSKLCALALTELGVKHGDVVATLAWNTTRHMEAWYGIMGLGAVCHTLNPRLSAKDIAWIANHGRDTWIMADATFLPLLEQILPLCPSVRGVILLTDRQHMPRAAPVDRPCLCYEALLDAQVERLAAFQWPELDENTPCGLCYTSGTTGNPKGVMYTHRSNLLHAMITIMPDALALGSSTTMLMVVPQFHANSWGIAFAAPMVGCRLVLPGPHLDGENVYHMIEAHGVTISAGVPTVWANLLAHVERHGLRFSRLKAIVIGGAAAPRSHIAAFEDRGVEVRHMWGMTELSPLGSLGLPKYSQVEGGLSEAELRDLKLAQGRPHAFCDMRIVDDSGRELAHDGTSVGHLQVRGPIVVERYHRQDRPATTGGRWFDTGDVASIDTLGFMRITDRSKDVIKSGGEWISSIALENAALGHPKVQEAAVIGVPHPKWDERPLLVAVPKPGAAPDDALRRDVLAFMASHPDVAKFAVPDDVLFVEAIPYGATGKASLGCQISKVALRAMVAQQSQQQPQRHLSKL</sequence>
<feature type="domain" description="AMP-dependent synthetase/ligase" evidence="5">
    <location>
        <begin position="12"/>
        <end position="389"/>
    </location>
</feature>
<evidence type="ECO:0000313" key="8">
    <source>
        <dbReference type="Proteomes" id="UP000054498"/>
    </source>
</evidence>
<dbReference type="Proteomes" id="UP000054498">
    <property type="component" value="Unassembled WGS sequence"/>
</dbReference>
<keyword evidence="2 7" id="KW-0436">Ligase</keyword>
<protein>
    <submittedName>
        <fullName evidence="7">Fatty-acyl-CoA synthase</fullName>
        <ecNumber evidence="7">6.2.1.-</ecNumber>
    </submittedName>
</protein>
<proteinExistence type="inferred from homology"/>
<dbReference type="GO" id="GO:0006631">
    <property type="term" value="P:fatty acid metabolic process"/>
    <property type="evidence" value="ECO:0007669"/>
    <property type="project" value="UniProtKB-KW"/>
</dbReference>
<dbReference type="PANTHER" id="PTHR43859">
    <property type="entry name" value="ACYL-ACTIVATING ENZYME"/>
    <property type="match status" value="1"/>
</dbReference>
<keyword evidence="4" id="KW-0443">Lipid metabolism</keyword>
<dbReference type="OrthoDB" id="10253115at2759"/>
<evidence type="ECO:0000259" key="6">
    <source>
        <dbReference type="Pfam" id="PF13193"/>
    </source>
</evidence>
<dbReference type="GO" id="GO:0016874">
    <property type="term" value="F:ligase activity"/>
    <property type="evidence" value="ECO:0007669"/>
    <property type="project" value="UniProtKB-KW"/>
</dbReference>
<dbReference type="AlphaFoldDB" id="A0A0D2MT24"/>
<dbReference type="InterPro" id="IPR000873">
    <property type="entry name" value="AMP-dep_synth/lig_dom"/>
</dbReference>
<evidence type="ECO:0000256" key="4">
    <source>
        <dbReference type="ARBA" id="ARBA00023098"/>
    </source>
</evidence>
<organism evidence="7 8">
    <name type="scientific">Monoraphidium neglectum</name>
    <dbReference type="NCBI Taxonomy" id="145388"/>
    <lineage>
        <taxon>Eukaryota</taxon>
        <taxon>Viridiplantae</taxon>
        <taxon>Chlorophyta</taxon>
        <taxon>core chlorophytes</taxon>
        <taxon>Chlorophyceae</taxon>
        <taxon>CS clade</taxon>
        <taxon>Sphaeropleales</taxon>
        <taxon>Selenastraceae</taxon>
        <taxon>Monoraphidium</taxon>
    </lineage>
</organism>
<evidence type="ECO:0000259" key="5">
    <source>
        <dbReference type="Pfam" id="PF00501"/>
    </source>
</evidence>
<dbReference type="RefSeq" id="XP_013904704.1">
    <property type="nucleotide sequence ID" value="XM_014049250.1"/>
</dbReference>
<dbReference type="EMBL" id="KK100470">
    <property type="protein sequence ID" value="KIZ05685.1"/>
    <property type="molecule type" value="Genomic_DNA"/>
</dbReference>
<keyword evidence="3" id="KW-0276">Fatty acid metabolism</keyword>
<dbReference type="CDD" id="cd12119">
    <property type="entry name" value="ttLC_FACS_AlkK_like"/>
    <property type="match status" value="1"/>
</dbReference>
<accession>A0A0D2MT24</accession>
<dbReference type="InterPro" id="IPR020845">
    <property type="entry name" value="AMP-binding_CS"/>
</dbReference>
<dbReference type="KEGG" id="mng:MNEG_2273"/>
<dbReference type="Gene3D" id="3.40.50.12780">
    <property type="entry name" value="N-terminal domain of ligase-like"/>
    <property type="match status" value="1"/>
</dbReference>
<dbReference type="InterPro" id="IPR042099">
    <property type="entry name" value="ANL_N_sf"/>
</dbReference>
<dbReference type="InterPro" id="IPR025110">
    <property type="entry name" value="AMP-bd_C"/>
</dbReference>
<dbReference type="EC" id="6.2.1.-" evidence="7"/>
<dbReference type="NCBIfam" id="NF004837">
    <property type="entry name" value="PRK06187.1"/>
    <property type="match status" value="1"/>
</dbReference>
<gene>
    <name evidence="7" type="ORF">MNEG_2273</name>
</gene>
<evidence type="ECO:0000313" key="7">
    <source>
        <dbReference type="EMBL" id="KIZ05685.1"/>
    </source>
</evidence>
<dbReference type="Gene3D" id="3.30.300.30">
    <property type="match status" value="1"/>
</dbReference>
<evidence type="ECO:0000256" key="2">
    <source>
        <dbReference type="ARBA" id="ARBA00022598"/>
    </source>
</evidence>
<keyword evidence="8" id="KW-1185">Reference proteome</keyword>
<dbReference type="Pfam" id="PF13193">
    <property type="entry name" value="AMP-binding_C"/>
    <property type="match status" value="1"/>
</dbReference>
<name>A0A0D2MT24_9CHLO</name>
<dbReference type="PANTHER" id="PTHR43859:SF4">
    <property type="entry name" value="BUTANOATE--COA LIGASE AAE1-RELATED"/>
    <property type="match status" value="1"/>
</dbReference>
<evidence type="ECO:0000256" key="3">
    <source>
        <dbReference type="ARBA" id="ARBA00022832"/>
    </source>
</evidence>
<comment type="similarity">
    <text evidence="1">Belongs to the ATP-dependent AMP-binding enzyme family.</text>
</comment>
<evidence type="ECO:0000256" key="1">
    <source>
        <dbReference type="ARBA" id="ARBA00006432"/>
    </source>
</evidence>
<dbReference type="STRING" id="145388.A0A0D2MT24"/>
<feature type="domain" description="AMP-binding enzyme C-terminal" evidence="6">
    <location>
        <begin position="439"/>
        <end position="518"/>
    </location>
</feature>
<reference evidence="7 8" key="1">
    <citation type="journal article" date="2013" name="BMC Genomics">
        <title>Reconstruction of the lipid metabolism for the microalga Monoraphidium neglectum from its genome sequence reveals characteristics suitable for biofuel production.</title>
        <authorList>
            <person name="Bogen C."/>
            <person name="Al-Dilaimi A."/>
            <person name="Albersmeier A."/>
            <person name="Wichmann J."/>
            <person name="Grundmann M."/>
            <person name="Rupp O."/>
            <person name="Lauersen K.J."/>
            <person name="Blifernez-Klassen O."/>
            <person name="Kalinowski J."/>
            <person name="Goesmann A."/>
            <person name="Mussgnug J.H."/>
            <person name="Kruse O."/>
        </authorList>
    </citation>
    <scope>NUCLEOTIDE SEQUENCE [LARGE SCALE GENOMIC DNA]</scope>
    <source>
        <strain evidence="7 8">SAG 48.87</strain>
    </source>
</reference>
<dbReference type="Pfam" id="PF00501">
    <property type="entry name" value="AMP-binding"/>
    <property type="match status" value="1"/>
</dbReference>
<dbReference type="InterPro" id="IPR045851">
    <property type="entry name" value="AMP-bd_C_sf"/>
</dbReference>
<dbReference type="SUPFAM" id="SSF56801">
    <property type="entry name" value="Acetyl-CoA synthetase-like"/>
    <property type="match status" value="1"/>
</dbReference>